<protein>
    <submittedName>
        <fullName evidence="2">Uncharacterized protein</fullName>
    </submittedName>
</protein>
<keyword evidence="1" id="KW-1133">Transmembrane helix</keyword>
<sequence>MTSQFYDILIIEFLLNILKFWSNISIIILSWVRLNLLFENNNLKFKWLNKRRIITPIIFLSIVLWIDKLFTVRVNQNYFVFDEKDYDEFPSKNTFQEYVIRTKRSSNFIKYLGQTSYIFYILFVFNFLLNDVVVFLGGLNDVVAFDFKMLHDLNKKMRMKKNIKLKIISLKMQRKLSMENFENTET</sequence>
<organism evidence="2 3">
    <name type="scientific">Brachionus calyciflorus</name>
    <dbReference type="NCBI Taxonomy" id="104777"/>
    <lineage>
        <taxon>Eukaryota</taxon>
        <taxon>Metazoa</taxon>
        <taxon>Spiralia</taxon>
        <taxon>Gnathifera</taxon>
        <taxon>Rotifera</taxon>
        <taxon>Eurotatoria</taxon>
        <taxon>Monogononta</taxon>
        <taxon>Pseudotrocha</taxon>
        <taxon>Ploima</taxon>
        <taxon>Brachionidae</taxon>
        <taxon>Brachionus</taxon>
    </lineage>
</organism>
<gene>
    <name evidence="2" type="ORF">OXX778_LOCUS15888</name>
</gene>
<accession>A0A814G1L1</accession>
<evidence type="ECO:0000256" key="1">
    <source>
        <dbReference type="SAM" id="Phobius"/>
    </source>
</evidence>
<keyword evidence="1" id="KW-0472">Membrane</keyword>
<evidence type="ECO:0000313" key="2">
    <source>
        <dbReference type="EMBL" id="CAF0990548.1"/>
    </source>
</evidence>
<dbReference type="EMBL" id="CAJNOC010003608">
    <property type="protein sequence ID" value="CAF0990548.1"/>
    <property type="molecule type" value="Genomic_DNA"/>
</dbReference>
<feature type="transmembrane region" description="Helical" evidence="1">
    <location>
        <begin position="6"/>
        <end position="32"/>
    </location>
</feature>
<comment type="caution">
    <text evidence="2">The sequence shown here is derived from an EMBL/GenBank/DDBJ whole genome shotgun (WGS) entry which is preliminary data.</text>
</comment>
<keyword evidence="1" id="KW-0812">Transmembrane</keyword>
<dbReference type="OrthoDB" id="10612999at2759"/>
<dbReference type="Proteomes" id="UP000663879">
    <property type="component" value="Unassembled WGS sequence"/>
</dbReference>
<feature type="transmembrane region" description="Helical" evidence="1">
    <location>
        <begin position="117"/>
        <end position="139"/>
    </location>
</feature>
<proteinExistence type="predicted"/>
<feature type="transmembrane region" description="Helical" evidence="1">
    <location>
        <begin position="53"/>
        <end position="71"/>
    </location>
</feature>
<evidence type="ECO:0000313" key="3">
    <source>
        <dbReference type="Proteomes" id="UP000663879"/>
    </source>
</evidence>
<keyword evidence="3" id="KW-1185">Reference proteome</keyword>
<reference evidence="2" key="1">
    <citation type="submission" date="2021-02" db="EMBL/GenBank/DDBJ databases">
        <authorList>
            <person name="Nowell W R."/>
        </authorList>
    </citation>
    <scope>NUCLEOTIDE SEQUENCE</scope>
    <source>
        <strain evidence="2">Ploen Becks lab</strain>
    </source>
</reference>
<dbReference type="AlphaFoldDB" id="A0A814G1L1"/>
<name>A0A814G1L1_9BILA</name>